<feature type="non-terminal residue" evidence="1">
    <location>
        <position position="31"/>
    </location>
</feature>
<accession>A0A239E8J0</accession>
<dbReference type="EMBL" id="FZOO01000004">
    <property type="protein sequence ID" value="SNS41025.1"/>
    <property type="molecule type" value="Genomic_DNA"/>
</dbReference>
<dbReference type="EMBL" id="FZOO01000008">
    <property type="protein sequence ID" value="SNS83396.1"/>
    <property type="molecule type" value="Genomic_DNA"/>
</dbReference>
<evidence type="ECO:0000313" key="1">
    <source>
        <dbReference type="EMBL" id="SNS41025.1"/>
    </source>
</evidence>
<name>A0A239E8J0_9ACTN</name>
<evidence type="ECO:0000313" key="2">
    <source>
        <dbReference type="EMBL" id="SNS83396.1"/>
    </source>
</evidence>
<proteinExistence type="predicted"/>
<sequence length="31" mass="3739">MAFYRQVGEVPRKRHTQFRRPDGGLYCEELV</sequence>
<dbReference type="Proteomes" id="UP000198373">
    <property type="component" value="Unassembled WGS sequence"/>
</dbReference>
<keyword evidence="3" id="KW-1185">Reference proteome</keyword>
<reference evidence="1" key="2">
    <citation type="submission" date="2017-06" db="EMBL/GenBank/DDBJ databases">
        <authorList>
            <person name="Kim H.J."/>
            <person name="Triplett B.A."/>
        </authorList>
    </citation>
    <scope>NUCLEOTIDE SEQUENCE [LARGE SCALE GENOMIC DNA]</scope>
    <source>
        <strain evidence="1">DSM 46839</strain>
    </source>
</reference>
<evidence type="ECO:0000313" key="3">
    <source>
        <dbReference type="Proteomes" id="UP000198373"/>
    </source>
</evidence>
<evidence type="ECO:0008006" key="4">
    <source>
        <dbReference type="Google" id="ProtNLM"/>
    </source>
</evidence>
<protein>
    <recommendedName>
        <fullName evidence="4">Homogentisate 1,2-dioxygenase</fullName>
    </recommendedName>
</protein>
<gene>
    <name evidence="1" type="ORF">SAMN06893096_1041</name>
    <name evidence="2" type="ORF">SAMN06893096_108226</name>
</gene>
<dbReference type="AlphaFoldDB" id="A0A239E8J0"/>
<organism evidence="1 3">
    <name type="scientific">Geodermatophilus pulveris</name>
    <dbReference type="NCBI Taxonomy" id="1564159"/>
    <lineage>
        <taxon>Bacteria</taxon>
        <taxon>Bacillati</taxon>
        <taxon>Actinomycetota</taxon>
        <taxon>Actinomycetes</taxon>
        <taxon>Geodermatophilales</taxon>
        <taxon>Geodermatophilaceae</taxon>
        <taxon>Geodermatophilus</taxon>
    </lineage>
</organism>
<reference evidence="3" key="1">
    <citation type="submission" date="2017-06" db="EMBL/GenBank/DDBJ databases">
        <authorList>
            <person name="Varghese N."/>
            <person name="Submissions S."/>
        </authorList>
    </citation>
    <scope>NUCLEOTIDE SEQUENCE [LARGE SCALE GENOMIC DNA]</scope>
    <source>
        <strain evidence="3">DSM 46839</strain>
    </source>
</reference>